<accession>A0A2C6DNP5</accession>
<evidence type="ECO:0000313" key="4">
    <source>
        <dbReference type="Proteomes" id="UP000373449"/>
    </source>
</evidence>
<protein>
    <submittedName>
        <fullName evidence="1">DUF2623 domain-containing protein</fullName>
    </submittedName>
    <submittedName>
        <fullName evidence="2">Protein of uncharacterized function (DUF2623)</fullName>
    </submittedName>
</protein>
<dbReference type="InterPro" id="IPR022574">
    <property type="entry name" value="DUF2623"/>
</dbReference>
<dbReference type="EMBL" id="PDDX01000001">
    <property type="protein sequence ID" value="PHI30323.1"/>
    <property type="molecule type" value="Genomic_DNA"/>
</dbReference>
<gene>
    <name evidence="1" type="ORF">CRN84_13755</name>
    <name evidence="2" type="ORF">NCTC12282_03890</name>
</gene>
<keyword evidence="3" id="KW-1185">Reference proteome</keyword>
<reference evidence="1" key="1">
    <citation type="submission" date="2017-09" db="EMBL/GenBank/DDBJ databases">
        <title>FDA dAtabase for Regulatory Grade micrObial Sequences (FDA-ARGOS): Supporting development and validation of Infectious Disease Dx tests.</title>
        <authorList>
            <person name="Minogue T."/>
            <person name="Wolcott M."/>
            <person name="Wasieloski L."/>
            <person name="Aguilar W."/>
            <person name="Moore D."/>
            <person name="Tallon L.J."/>
            <person name="Sadzewicz L."/>
            <person name="Ott S."/>
            <person name="Zhao X."/>
            <person name="Nagaraj S."/>
            <person name="Vavikolanu K."/>
            <person name="Aluvathingal J."/>
            <person name="Nadendla S."/>
            <person name="Sichtig H."/>
        </authorList>
    </citation>
    <scope>NUCLEOTIDE SEQUENCE</scope>
    <source>
        <strain evidence="1">FDAARGOS_387</strain>
    </source>
</reference>
<sequence length="100" mass="11170">MNKSFSDGLMAGLVAHEPVITKTMLSYSIDYRKGFVCGFSYALEKLCSDSTMAQYQAGQLAYFYQLEQELLSDFFTDFSGNHLSDDFTKGYNSARLSPAS</sequence>
<organism evidence="1 3">
    <name type="scientific">Budvicia aquatica</name>
    <dbReference type="NCBI Taxonomy" id="82979"/>
    <lineage>
        <taxon>Bacteria</taxon>
        <taxon>Pseudomonadati</taxon>
        <taxon>Pseudomonadota</taxon>
        <taxon>Gammaproteobacteria</taxon>
        <taxon>Enterobacterales</taxon>
        <taxon>Budviciaceae</taxon>
        <taxon>Budvicia</taxon>
    </lineage>
</organism>
<evidence type="ECO:0000313" key="1">
    <source>
        <dbReference type="EMBL" id="PHI30323.1"/>
    </source>
</evidence>
<evidence type="ECO:0000313" key="3">
    <source>
        <dbReference type="Proteomes" id="UP000224974"/>
    </source>
</evidence>
<dbReference type="EMBL" id="CAADJA010000002">
    <property type="protein sequence ID" value="VFS49412.1"/>
    <property type="molecule type" value="Genomic_DNA"/>
</dbReference>
<dbReference type="Proteomes" id="UP000373449">
    <property type="component" value="Unassembled WGS sequence"/>
</dbReference>
<dbReference type="OrthoDB" id="6412871at2"/>
<evidence type="ECO:0000313" key="2">
    <source>
        <dbReference type="EMBL" id="VFS49412.1"/>
    </source>
</evidence>
<dbReference type="Pfam" id="PF11115">
    <property type="entry name" value="DUF2623"/>
    <property type="match status" value="1"/>
</dbReference>
<dbReference type="AlphaFoldDB" id="A0A2C6DNP5"/>
<dbReference type="RefSeq" id="WP_051323210.1">
    <property type="nucleotide sequence ID" value="NZ_BRLG01000003.1"/>
</dbReference>
<reference evidence="3" key="2">
    <citation type="submission" date="2017-09" db="EMBL/GenBank/DDBJ databases">
        <title>FDA dAtabase for Regulatory Grade micrObial Sequences (FDA-ARGOS): Supporting development and validation of Infectious Disease Dx tests.</title>
        <authorList>
            <person name="Minogue T."/>
            <person name="Wolcott M."/>
            <person name="Wasieloski L."/>
            <person name="Aguilar W."/>
            <person name="Moore D."/>
            <person name="Tallon L."/>
            <person name="Sadzewicz L."/>
            <person name="Ott S."/>
            <person name="Zhao X."/>
            <person name="Nagaraj S."/>
            <person name="Vavikolanu K."/>
            <person name="Aluvathingal J."/>
            <person name="Nadendla S."/>
            <person name="Sichtig H."/>
        </authorList>
    </citation>
    <scope>NUCLEOTIDE SEQUENCE [LARGE SCALE GENOMIC DNA]</scope>
    <source>
        <strain evidence="3">FDAARGOS_387</strain>
    </source>
</reference>
<reference evidence="2 4" key="3">
    <citation type="submission" date="2019-03" db="EMBL/GenBank/DDBJ databases">
        <authorList>
            <consortium name="Pathogen Informatics"/>
        </authorList>
    </citation>
    <scope>NUCLEOTIDE SEQUENCE [LARGE SCALE GENOMIC DNA]</scope>
    <source>
        <strain evidence="2 4">NCTC12282</strain>
    </source>
</reference>
<name>A0A2C6DNP5_9GAMM</name>
<dbReference type="Proteomes" id="UP000224974">
    <property type="component" value="Unassembled WGS sequence"/>
</dbReference>
<proteinExistence type="predicted"/>